<gene>
    <name evidence="1" type="ORF">MAXJ12_00065</name>
</gene>
<sequence length="71" mass="8265">MANQRTERERAMRKNEVKRAKQMAAEATEAYLRRSSISFLECAIHLMATHISVDEIAEILEEEARQLREFG</sequence>
<evidence type="ECO:0000313" key="1">
    <source>
        <dbReference type="EMBL" id="EHK59375.1"/>
    </source>
</evidence>
<dbReference type="Proteomes" id="UP000003250">
    <property type="component" value="Unassembled WGS sequence"/>
</dbReference>
<reference evidence="1 2" key="1">
    <citation type="journal article" date="2012" name="J. Bacteriol.">
        <title>Draft Genome Sequence of Mesorhizobium alhagi CCNWXJ12-2T, a Novel Salt-Resistant Species Isolated from the Desert of Northwestern China.</title>
        <authorList>
            <person name="Zhou M."/>
            <person name="Chen W."/>
            <person name="Chen H."/>
            <person name="Wei G."/>
        </authorList>
    </citation>
    <scope>NUCLEOTIDE SEQUENCE [LARGE SCALE GENOMIC DNA]</scope>
    <source>
        <strain evidence="1 2">CCNWXJ12-2</strain>
    </source>
</reference>
<protein>
    <submittedName>
        <fullName evidence="1">Uncharacterized protein</fullName>
    </submittedName>
</protein>
<evidence type="ECO:0000313" key="2">
    <source>
        <dbReference type="Proteomes" id="UP000003250"/>
    </source>
</evidence>
<dbReference type="EMBL" id="AHAM01000001">
    <property type="protein sequence ID" value="EHK59375.1"/>
    <property type="molecule type" value="Genomic_DNA"/>
</dbReference>
<name>H0HIR0_9HYPH</name>
<organism evidence="1 2">
    <name type="scientific">Mesorhizobium alhagi CCNWXJ12-2</name>
    <dbReference type="NCBI Taxonomy" id="1107882"/>
    <lineage>
        <taxon>Bacteria</taxon>
        <taxon>Pseudomonadati</taxon>
        <taxon>Pseudomonadota</taxon>
        <taxon>Alphaproteobacteria</taxon>
        <taxon>Hyphomicrobiales</taxon>
        <taxon>Phyllobacteriaceae</taxon>
        <taxon>Allomesorhizobium</taxon>
    </lineage>
</organism>
<keyword evidence="2" id="KW-1185">Reference proteome</keyword>
<dbReference type="AlphaFoldDB" id="H0HIR0"/>
<accession>H0HIR0</accession>
<dbReference type="PATRIC" id="fig|1107882.3.peg.14"/>
<proteinExistence type="predicted"/>